<organism evidence="1 2">
    <name type="scientific">Bacteroides uniformis</name>
    <dbReference type="NCBI Taxonomy" id="820"/>
    <lineage>
        <taxon>Bacteria</taxon>
        <taxon>Pseudomonadati</taxon>
        <taxon>Bacteroidota</taxon>
        <taxon>Bacteroidia</taxon>
        <taxon>Bacteroidales</taxon>
        <taxon>Bacteroidaceae</taxon>
        <taxon>Bacteroides</taxon>
    </lineage>
</organism>
<gene>
    <name evidence="1" type="ORF">DXC07_10940</name>
</gene>
<evidence type="ECO:0000313" key="1">
    <source>
        <dbReference type="EMBL" id="RGM55632.1"/>
    </source>
</evidence>
<dbReference type="AlphaFoldDB" id="A0A3E4XL98"/>
<sequence>MLFRVPFQVLATVYTIDNQPLSVYLSRSLGGVWSQVRILSSRLLSIKELSLRLNSLIFIVFLNDRLAAINMLNMYKKKTVPIRFSGNSSSNYWNSRKKSLFLHFKQEKLWEQLNG</sequence>
<dbReference type="Proteomes" id="UP000261295">
    <property type="component" value="Unassembled WGS sequence"/>
</dbReference>
<evidence type="ECO:0000313" key="2">
    <source>
        <dbReference type="Proteomes" id="UP000261295"/>
    </source>
</evidence>
<name>A0A3E4XL98_BACUN</name>
<dbReference type="EMBL" id="QSTL01000008">
    <property type="protein sequence ID" value="RGM55632.1"/>
    <property type="molecule type" value="Genomic_DNA"/>
</dbReference>
<comment type="caution">
    <text evidence="1">The sequence shown here is derived from an EMBL/GenBank/DDBJ whole genome shotgun (WGS) entry which is preliminary data.</text>
</comment>
<accession>A0A3E4XL98</accession>
<proteinExistence type="predicted"/>
<reference evidence="1 2" key="1">
    <citation type="submission" date="2018-08" db="EMBL/GenBank/DDBJ databases">
        <title>A genome reference for cultivated species of the human gut microbiota.</title>
        <authorList>
            <person name="Zou Y."/>
            <person name="Xue W."/>
            <person name="Luo G."/>
        </authorList>
    </citation>
    <scope>NUCLEOTIDE SEQUENCE [LARGE SCALE GENOMIC DNA]</scope>
    <source>
        <strain evidence="1 2">OM07-9</strain>
    </source>
</reference>
<protein>
    <submittedName>
        <fullName evidence="1">Uncharacterized protein</fullName>
    </submittedName>
</protein>